<dbReference type="SUPFAM" id="SSF50978">
    <property type="entry name" value="WD40 repeat-like"/>
    <property type="match status" value="1"/>
</dbReference>
<sequence>LAASGSRGRGGKDGGGGGGGRGSNDGRYSLRSSMSHLRSQIPSNTDMPHGPGATPEYDPALANQLRRLFHQRVDIFEPIKPNRESILFGVIKIALKTECAIYSTLVCLLHFQAFSECARTRTFGKFGLQQIQVECHYLYIHLWRFVSDEKQIQTVLDDVMYSVMQRCVEPQLMDDSVYSCSLPFAFDFRLLMPSAIVLGVALPSERGFASRLHVCQKILENRINLDKFDVDYSIKFDEENRGPITDISIDPVESRFLLAANSNGSLLLYDTHCPFVTQDVGGCKSSTFRSLTHITSVPSTLLGTGDAGPNSSDGRLSKSLCVQWNPVDTGSFFTVSVNSTLRIWDTNRGECVEAISTIEPMTWASLSSCATEHNLIAVSLSRVHERHTVCIDPLVGAPCLSLLGSHTEPYLTQILWSARSSFVLLTAGIDGRVIFWDIRVPSKPVAALNKAFVDGDKVYMNEALAHNDGVKSMSHSPDGLQLYTWGGTGTRGDSCLRVWSLEVDGQSPTPLANAQPRLSTAAVTVESTVLGAGLSSRCARLAVAGGESPWGPCPRFPAWEAEGGLVFVPADRSLIVTPIDSRLYRENSNKPTLRTIKRHFASMTACAWNPKSLELYTAGLDSNLYTWPLFQSDPSTEENSVVMKSV</sequence>
<dbReference type="PANTHER" id="PTHR46202">
    <property type="entry name" value="DNA EXCISION REPAIR PROTEIN ERCC-8"/>
    <property type="match status" value="1"/>
</dbReference>
<dbReference type="InterPro" id="IPR001680">
    <property type="entry name" value="WD40_rpt"/>
</dbReference>
<dbReference type="InterPro" id="IPR042238">
    <property type="entry name" value="Rad28/ERCC8/Ckn1/ATCSA-1"/>
</dbReference>
<keyword evidence="1" id="KW-0853">WD repeat</keyword>
<dbReference type="GO" id="GO:0000209">
    <property type="term" value="P:protein polyubiquitination"/>
    <property type="evidence" value="ECO:0007669"/>
    <property type="project" value="TreeGrafter"/>
</dbReference>
<dbReference type="Pfam" id="PF00400">
    <property type="entry name" value="WD40"/>
    <property type="match status" value="2"/>
</dbReference>
<evidence type="ECO:0000313" key="4">
    <source>
        <dbReference type="WBParaSite" id="HNAJ_0000352901-mRNA-1"/>
    </source>
</evidence>
<dbReference type="WBParaSite" id="HNAJ_0000352901-mRNA-1">
    <property type="protein sequence ID" value="HNAJ_0000352901-mRNA-1"/>
    <property type="gene ID" value="HNAJ_0000352901"/>
</dbReference>
<proteinExistence type="predicted"/>
<dbReference type="GO" id="GO:0031464">
    <property type="term" value="C:Cul4A-RING E3 ubiquitin ligase complex"/>
    <property type="evidence" value="ECO:0007669"/>
    <property type="project" value="TreeGrafter"/>
</dbReference>
<evidence type="ECO:0000256" key="1">
    <source>
        <dbReference type="PROSITE-ProRule" id="PRU00221"/>
    </source>
</evidence>
<dbReference type="Pfam" id="PF11715">
    <property type="entry name" value="Beta-prop_Nup120_160"/>
    <property type="match status" value="1"/>
</dbReference>
<dbReference type="GO" id="GO:0006283">
    <property type="term" value="P:transcription-coupled nucleotide-excision repair"/>
    <property type="evidence" value="ECO:0007669"/>
    <property type="project" value="InterPro"/>
</dbReference>
<dbReference type="PANTHER" id="PTHR46202:SF1">
    <property type="entry name" value="DNA EXCISION REPAIR PROTEIN ERCC-8"/>
    <property type="match status" value="1"/>
</dbReference>
<organism evidence="4">
    <name type="scientific">Rodentolepis nana</name>
    <name type="common">Dwarf tapeworm</name>
    <name type="synonym">Hymenolepis nana</name>
    <dbReference type="NCBI Taxonomy" id="102285"/>
    <lineage>
        <taxon>Eukaryota</taxon>
        <taxon>Metazoa</taxon>
        <taxon>Spiralia</taxon>
        <taxon>Lophotrochozoa</taxon>
        <taxon>Platyhelminthes</taxon>
        <taxon>Cestoda</taxon>
        <taxon>Eucestoda</taxon>
        <taxon>Cyclophyllidea</taxon>
        <taxon>Hymenolepididae</taxon>
        <taxon>Rodentolepis</taxon>
    </lineage>
</organism>
<dbReference type="InterPro" id="IPR059141">
    <property type="entry name" value="Beta-prop_Nup120_160"/>
</dbReference>
<feature type="domain" description="Nucleoporin Nup120/160 beta-propeller" evidence="3">
    <location>
        <begin position="250"/>
        <end position="388"/>
    </location>
</feature>
<dbReference type="SMART" id="SM00320">
    <property type="entry name" value="WD40"/>
    <property type="match status" value="5"/>
</dbReference>
<dbReference type="PROSITE" id="PS50082">
    <property type="entry name" value="WD_REPEATS_2"/>
    <property type="match status" value="1"/>
</dbReference>
<feature type="compositionally biased region" description="Polar residues" evidence="2">
    <location>
        <begin position="30"/>
        <end position="46"/>
    </location>
</feature>
<evidence type="ECO:0000256" key="2">
    <source>
        <dbReference type="SAM" id="MobiDB-lite"/>
    </source>
</evidence>
<name>A0A0R3T8Z0_RODNA</name>
<accession>A0A0R3T8Z0</accession>
<dbReference type="AlphaFoldDB" id="A0A0R3T8Z0"/>
<dbReference type="InterPro" id="IPR036322">
    <property type="entry name" value="WD40_repeat_dom_sf"/>
</dbReference>
<dbReference type="GO" id="GO:0043161">
    <property type="term" value="P:proteasome-mediated ubiquitin-dependent protein catabolic process"/>
    <property type="evidence" value="ECO:0007669"/>
    <property type="project" value="TreeGrafter"/>
</dbReference>
<evidence type="ECO:0000259" key="3">
    <source>
        <dbReference type="Pfam" id="PF11715"/>
    </source>
</evidence>
<feature type="region of interest" description="Disordered" evidence="2">
    <location>
        <begin position="1"/>
        <end position="56"/>
    </location>
</feature>
<feature type="compositionally biased region" description="Gly residues" evidence="2">
    <location>
        <begin position="13"/>
        <end position="23"/>
    </location>
</feature>
<feature type="repeat" description="WD" evidence="1">
    <location>
        <begin position="596"/>
        <end position="627"/>
    </location>
</feature>
<dbReference type="Gene3D" id="2.130.10.10">
    <property type="entry name" value="YVTN repeat-like/Quinoprotein amine dehydrogenase"/>
    <property type="match status" value="1"/>
</dbReference>
<protein>
    <submittedName>
        <fullName evidence="4">WD_REPEATS_REGION domain-containing protein</fullName>
    </submittedName>
</protein>
<reference evidence="4" key="1">
    <citation type="submission" date="2017-02" db="UniProtKB">
        <authorList>
            <consortium name="WormBaseParasite"/>
        </authorList>
    </citation>
    <scope>IDENTIFICATION</scope>
</reference>
<dbReference type="InterPro" id="IPR015943">
    <property type="entry name" value="WD40/YVTN_repeat-like_dom_sf"/>
</dbReference>
<dbReference type="STRING" id="102285.A0A0R3T8Z0"/>
<dbReference type="GO" id="GO:0000109">
    <property type="term" value="C:nucleotide-excision repair complex"/>
    <property type="evidence" value="ECO:0007669"/>
    <property type="project" value="TreeGrafter"/>
</dbReference>